<keyword evidence="2" id="KW-1133">Transmembrane helix</keyword>
<feature type="transmembrane region" description="Helical" evidence="2">
    <location>
        <begin position="163"/>
        <end position="184"/>
    </location>
</feature>
<name>A0A8S9XMK3_APOLU</name>
<feature type="compositionally biased region" description="Low complexity" evidence="1">
    <location>
        <begin position="435"/>
        <end position="462"/>
    </location>
</feature>
<dbReference type="AlphaFoldDB" id="A0A8S9XMK3"/>
<feature type="region of interest" description="Disordered" evidence="1">
    <location>
        <begin position="218"/>
        <end position="244"/>
    </location>
</feature>
<keyword evidence="4" id="KW-1185">Reference proteome</keyword>
<sequence length="471" mass="51673">MEHLRKSRKTRRSLCTRFVNQLKEQLAAEHIDHSLWAKIEANMMRVHEHFETLRDIDKSIFEAMLEDENVTDEQLEEEALGASEYEFETNEVQALYNARKSKSFIPQHGRFGGSRLNYRRRGGAMPSPHSTSPSPPHQSLNNSYYSPDDDMEEDPGFSDLQTVALACFLTLLPLMFGLVSYFGFRVICKGGKSRKGRIRRPYVLYCWGRFRRSVEPSDLSKALDKDSSHRNRSSQGLLNEQLKSSESQFSVVPAEDIEEGNACYVSGNQTKATANGSIITMTMKNNHLIVETETAIGEGGVEAEVENNDVLVVEVAPAADSTAIVHKAPASVEEESRAAAPALSYNTGLSTSDLSCSSESLNRGYVYGNQSEYESTANYEVQATQQFICHIVDPVDTYLEPIVPTSQIPEPSGELQLELTSPSQLKGETNPAYVPTPVTTDGAPTTTVAPPGAATTGVAAADATDDRAASS</sequence>
<gene>
    <name evidence="3" type="ORF">GE061_015269</name>
</gene>
<evidence type="ECO:0000313" key="3">
    <source>
        <dbReference type="EMBL" id="KAF6209521.1"/>
    </source>
</evidence>
<accession>A0A8S9XMK3</accession>
<proteinExistence type="predicted"/>
<dbReference type="Proteomes" id="UP000466442">
    <property type="component" value="Unassembled WGS sequence"/>
</dbReference>
<feature type="region of interest" description="Disordered" evidence="1">
    <location>
        <begin position="112"/>
        <end position="155"/>
    </location>
</feature>
<reference evidence="3" key="1">
    <citation type="journal article" date="2021" name="Mol. Ecol. Resour.">
        <title>Apolygus lucorum genome provides insights into omnivorousness and mesophyll feeding.</title>
        <authorList>
            <person name="Liu Y."/>
            <person name="Liu H."/>
            <person name="Wang H."/>
            <person name="Huang T."/>
            <person name="Liu B."/>
            <person name="Yang B."/>
            <person name="Yin L."/>
            <person name="Li B."/>
            <person name="Zhang Y."/>
            <person name="Zhang S."/>
            <person name="Jiang F."/>
            <person name="Zhang X."/>
            <person name="Ren Y."/>
            <person name="Wang B."/>
            <person name="Wang S."/>
            <person name="Lu Y."/>
            <person name="Wu K."/>
            <person name="Fan W."/>
            <person name="Wang G."/>
        </authorList>
    </citation>
    <scope>NUCLEOTIDE SEQUENCE</scope>
    <source>
        <strain evidence="3">12Hb</strain>
    </source>
</reference>
<feature type="region of interest" description="Disordered" evidence="1">
    <location>
        <begin position="422"/>
        <end position="471"/>
    </location>
</feature>
<keyword evidence="2" id="KW-0812">Transmembrane</keyword>
<dbReference type="OrthoDB" id="6362812at2759"/>
<protein>
    <submittedName>
        <fullName evidence="3">Uncharacterized protein</fullName>
    </submittedName>
</protein>
<evidence type="ECO:0000256" key="1">
    <source>
        <dbReference type="SAM" id="MobiDB-lite"/>
    </source>
</evidence>
<organism evidence="3 4">
    <name type="scientific">Apolygus lucorum</name>
    <name type="common">Small green plant bug</name>
    <name type="synonym">Lygocoris lucorum</name>
    <dbReference type="NCBI Taxonomy" id="248454"/>
    <lineage>
        <taxon>Eukaryota</taxon>
        <taxon>Metazoa</taxon>
        <taxon>Ecdysozoa</taxon>
        <taxon>Arthropoda</taxon>
        <taxon>Hexapoda</taxon>
        <taxon>Insecta</taxon>
        <taxon>Pterygota</taxon>
        <taxon>Neoptera</taxon>
        <taxon>Paraneoptera</taxon>
        <taxon>Hemiptera</taxon>
        <taxon>Heteroptera</taxon>
        <taxon>Panheteroptera</taxon>
        <taxon>Cimicomorpha</taxon>
        <taxon>Miridae</taxon>
        <taxon>Mirini</taxon>
        <taxon>Apolygus</taxon>
    </lineage>
</organism>
<feature type="compositionally biased region" description="Polar residues" evidence="1">
    <location>
        <begin position="233"/>
        <end position="244"/>
    </location>
</feature>
<evidence type="ECO:0000313" key="4">
    <source>
        <dbReference type="Proteomes" id="UP000466442"/>
    </source>
</evidence>
<keyword evidence="2" id="KW-0472">Membrane</keyword>
<evidence type="ECO:0000256" key="2">
    <source>
        <dbReference type="SAM" id="Phobius"/>
    </source>
</evidence>
<comment type="caution">
    <text evidence="3">The sequence shown here is derived from an EMBL/GenBank/DDBJ whole genome shotgun (WGS) entry which is preliminary data.</text>
</comment>
<dbReference type="EMBL" id="WIXP02000006">
    <property type="protein sequence ID" value="KAF6209521.1"/>
    <property type="molecule type" value="Genomic_DNA"/>
</dbReference>